<dbReference type="InterPro" id="IPR032466">
    <property type="entry name" value="Metal_Hydrolase"/>
</dbReference>
<dbReference type="AlphaFoldDB" id="A0A0B4EQJ3"/>
<dbReference type="EMBL" id="JWTB01000007">
    <property type="protein sequence ID" value="KIC68983.1"/>
    <property type="molecule type" value="Genomic_DNA"/>
</dbReference>
<dbReference type="SUPFAM" id="SSF51338">
    <property type="entry name" value="Composite domain of metallo-dependent hydrolases"/>
    <property type="match status" value="1"/>
</dbReference>
<dbReference type="Gene3D" id="3.20.20.140">
    <property type="entry name" value="Metal-dependent hydrolases"/>
    <property type="match status" value="1"/>
</dbReference>
<name>A0A0B4EQJ3_PSEPS</name>
<reference evidence="2 3" key="1">
    <citation type="submission" date="2014-12" db="EMBL/GenBank/DDBJ databases">
        <title>Genome sequencing of Arthrobacter phenanthrenivorans SWC37.</title>
        <authorList>
            <person name="Tan P.W."/>
            <person name="Chan K.-G."/>
        </authorList>
    </citation>
    <scope>NUCLEOTIDE SEQUENCE [LARGE SCALE GENOMIC DNA]</scope>
    <source>
        <strain evidence="2 3">SWC37</strain>
    </source>
</reference>
<proteinExistence type="predicted"/>
<dbReference type="InterPro" id="IPR011059">
    <property type="entry name" value="Metal-dep_hydrolase_composite"/>
</dbReference>
<keyword evidence="2" id="KW-0378">Hydrolase</keyword>
<feature type="domain" description="Amidohydrolase 3" evidence="1">
    <location>
        <begin position="50"/>
        <end position="537"/>
    </location>
</feature>
<evidence type="ECO:0000259" key="1">
    <source>
        <dbReference type="Pfam" id="PF07969"/>
    </source>
</evidence>
<dbReference type="PANTHER" id="PTHR22642">
    <property type="entry name" value="IMIDAZOLONEPROPIONASE"/>
    <property type="match status" value="1"/>
</dbReference>
<dbReference type="GO" id="GO:0016810">
    <property type="term" value="F:hydrolase activity, acting on carbon-nitrogen (but not peptide) bonds"/>
    <property type="evidence" value="ECO:0007669"/>
    <property type="project" value="InterPro"/>
</dbReference>
<dbReference type="PANTHER" id="PTHR22642:SF2">
    <property type="entry name" value="PROTEIN LONG AFTER FAR-RED 3"/>
    <property type="match status" value="1"/>
</dbReference>
<dbReference type="Proteomes" id="UP000031196">
    <property type="component" value="Unassembled WGS sequence"/>
</dbReference>
<dbReference type="CDD" id="cd01300">
    <property type="entry name" value="YtcJ_like"/>
    <property type="match status" value="1"/>
</dbReference>
<dbReference type="Pfam" id="PF07969">
    <property type="entry name" value="Amidohydro_3"/>
    <property type="match status" value="1"/>
</dbReference>
<gene>
    <name evidence="2" type="ORF">RM50_03225</name>
</gene>
<evidence type="ECO:0000313" key="3">
    <source>
        <dbReference type="Proteomes" id="UP000031196"/>
    </source>
</evidence>
<dbReference type="Gene3D" id="3.10.310.70">
    <property type="match status" value="1"/>
</dbReference>
<dbReference type="Gene3D" id="2.30.40.10">
    <property type="entry name" value="Urease, subunit C, domain 1"/>
    <property type="match status" value="1"/>
</dbReference>
<comment type="caution">
    <text evidence="2">The sequence shown here is derived from an EMBL/GenBank/DDBJ whole genome shotgun (WGS) entry which is preliminary data.</text>
</comment>
<dbReference type="InterPro" id="IPR013108">
    <property type="entry name" value="Amidohydro_3"/>
</dbReference>
<accession>A0A0B4EQJ3</accession>
<evidence type="ECO:0000313" key="2">
    <source>
        <dbReference type="EMBL" id="KIC68983.1"/>
    </source>
</evidence>
<protein>
    <submittedName>
        <fullName evidence="2">Amidohydrolase</fullName>
    </submittedName>
</protein>
<dbReference type="SUPFAM" id="SSF51556">
    <property type="entry name" value="Metallo-dependent hydrolases"/>
    <property type="match status" value="1"/>
</dbReference>
<organism evidence="2 3">
    <name type="scientific">Pseudarthrobacter phenanthrenivorans</name>
    <name type="common">Arthrobacter phenanthrenivorans</name>
    <dbReference type="NCBI Taxonomy" id="361575"/>
    <lineage>
        <taxon>Bacteria</taxon>
        <taxon>Bacillati</taxon>
        <taxon>Actinomycetota</taxon>
        <taxon>Actinomycetes</taxon>
        <taxon>Micrococcales</taxon>
        <taxon>Micrococcaceae</taxon>
        <taxon>Pseudarthrobacter</taxon>
    </lineage>
</organism>
<dbReference type="InterPro" id="IPR033932">
    <property type="entry name" value="YtcJ-like"/>
</dbReference>
<sequence>MNPDLIILAGTVHTMDETRGGPSAQAIAVRDGRIQAIGTRDEARSWGESEVIDFGGAVLTPGLVDCHVHPVMGLDMTRGCDLSGITDLAAVRALLRAEAEATPPGGWVRGWGLDPNAFGSVPPHRELIDDVVGGRPALIRLFDAHSALASTAALELAGISGPRHFDQAAEVVCDGSGRPTGLLLEAAALDLVLTLMPTETFQERKERLGEVFESFSRAGLTGIHVMDCGEGTLELLAALENDLAAAGRGLPVRVRVSPWCMPGSGDADWQRLAGQVENVRGSRWKVAGIKLFVDGTVDNGTAWLFEPDIYGQSVAPFWPRPQEYARAVRFFAERAIPTATHAIGDAGVAAVVAAFEDLPAHMARAPHRIEHIETVPDGIIERFAKSGLIASMQPSHCTHYSRADQTDNWSTRLGKERADRGWRCADLRSAGVTLALGSDWPVAPFEPLPILADAQLRRRSGHTDEQPIAPGQALSARQALEGYTSHAAKAAGEWAEAGSLAVGKRADFTILDVDPLAAAPDELARGQVLATVVDGQLQHLAVGVTG</sequence>